<accession>A0A6L9MDJ5</accession>
<feature type="transmembrane region" description="Helical" evidence="1">
    <location>
        <begin position="27"/>
        <end position="50"/>
    </location>
</feature>
<feature type="transmembrane region" description="Helical" evidence="1">
    <location>
        <begin position="97"/>
        <end position="116"/>
    </location>
</feature>
<feature type="transmembrane region" description="Helical" evidence="1">
    <location>
        <begin position="56"/>
        <end position="76"/>
    </location>
</feature>
<proteinExistence type="predicted"/>
<evidence type="ECO:0008006" key="4">
    <source>
        <dbReference type="Google" id="ProtNLM"/>
    </source>
</evidence>
<keyword evidence="1" id="KW-1133">Transmembrane helix</keyword>
<feature type="transmembrane region" description="Helical" evidence="1">
    <location>
        <begin position="122"/>
        <end position="139"/>
    </location>
</feature>
<evidence type="ECO:0000256" key="1">
    <source>
        <dbReference type="SAM" id="Phobius"/>
    </source>
</evidence>
<dbReference type="RefSeq" id="WP_163042408.1">
    <property type="nucleotide sequence ID" value="NZ_JAAAMJ010000001.1"/>
</dbReference>
<name>A0A6L9MDJ5_9HYPH</name>
<evidence type="ECO:0000313" key="3">
    <source>
        <dbReference type="Proteomes" id="UP000476332"/>
    </source>
</evidence>
<comment type="caution">
    <text evidence="2">The sequence shown here is derived from an EMBL/GenBank/DDBJ whole genome shotgun (WGS) entry which is preliminary data.</text>
</comment>
<keyword evidence="3" id="KW-1185">Reference proteome</keyword>
<dbReference type="AlphaFoldDB" id="A0A6L9MDJ5"/>
<protein>
    <recommendedName>
        <fullName evidence="4">Phage holin family protein</fullName>
    </recommendedName>
</protein>
<reference evidence="2 3" key="1">
    <citation type="submission" date="2020-01" db="EMBL/GenBank/DDBJ databases">
        <title>Genomes of bacteria type strains.</title>
        <authorList>
            <person name="Chen J."/>
            <person name="Zhu S."/>
            <person name="Chen J."/>
        </authorList>
    </citation>
    <scope>NUCLEOTIDE SEQUENCE [LARGE SCALE GENOMIC DNA]</scope>
    <source>
        <strain evidence="2 3">KCTC 52919</strain>
    </source>
</reference>
<keyword evidence="1" id="KW-0472">Membrane</keyword>
<dbReference type="EMBL" id="JAAAMJ010000001">
    <property type="protein sequence ID" value="NDV85706.1"/>
    <property type="molecule type" value="Genomic_DNA"/>
</dbReference>
<dbReference type="Proteomes" id="UP000476332">
    <property type="component" value="Unassembled WGS sequence"/>
</dbReference>
<organism evidence="2 3">
    <name type="scientific">Aurantimonas aggregata</name>
    <dbReference type="NCBI Taxonomy" id="2047720"/>
    <lineage>
        <taxon>Bacteria</taxon>
        <taxon>Pseudomonadati</taxon>
        <taxon>Pseudomonadota</taxon>
        <taxon>Alphaproteobacteria</taxon>
        <taxon>Hyphomicrobiales</taxon>
        <taxon>Aurantimonadaceae</taxon>
        <taxon>Aurantimonas</taxon>
    </lineage>
</organism>
<sequence>MVLQLITRLITGEAGTYFVRMRRLAGLYAVMALFGLLTAIFLILALFIFLAETFGALPTALGFAGVFLLVFVVFWIMTIMVQRTPSRRADDRLQRDVASIAGVAALTNAPLLFRSIRRNKTLLLVPVAGATGFALWRAISNYRDRIR</sequence>
<evidence type="ECO:0000313" key="2">
    <source>
        <dbReference type="EMBL" id="NDV85706.1"/>
    </source>
</evidence>
<keyword evidence="1" id="KW-0812">Transmembrane</keyword>
<gene>
    <name evidence="2" type="ORF">GTW51_03220</name>
</gene>